<evidence type="ECO:0000313" key="1">
    <source>
        <dbReference type="EMBL" id="CEG21022.1"/>
    </source>
</evidence>
<protein>
    <submittedName>
        <fullName evidence="1">Uncharacterized protein</fullName>
    </submittedName>
</protein>
<name>A0A098EGT8_ANAPH</name>
<organism evidence="1 2">
    <name type="scientific">Anaplasma phagocytophilum</name>
    <name type="common">Ehrlichia phagocytophila</name>
    <dbReference type="NCBI Taxonomy" id="948"/>
    <lineage>
        <taxon>Bacteria</taxon>
        <taxon>Pseudomonadati</taxon>
        <taxon>Pseudomonadota</taxon>
        <taxon>Alphaproteobacteria</taxon>
        <taxon>Rickettsiales</taxon>
        <taxon>Anaplasmataceae</taxon>
        <taxon>Anaplasma</taxon>
        <taxon>phagocytophilum group</taxon>
    </lineage>
</organism>
<gene>
    <name evidence="1" type="ORF">ANAPHAGO_00258</name>
</gene>
<dbReference type="EMBL" id="CCXQ01000146">
    <property type="protein sequence ID" value="CEG21022.1"/>
    <property type="molecule type" value="Genomic_DNA"/>
</dbReference>
<proteinExistence type="predicted"/>
<reference evidence="1 2" key="1">
    <citation type="submission" date="2014-09" db="EMBL/GenBank/DDBJ databases">
        <authorList>
            <person name="Loux Valentin"/>
            <person name="Dugat Thibaut"/>
        </authorList>
    </citation>
    <scope>NUCLEOTIDE SEQUENCE [LARGE SCALE GENOMIC DNA]</scope>
    <source>
        <strain evidence="1 2">BOV-10_179</strain>
    </source>
</reference>
<sequence>MHFLNDCFMRLEYRTCFLIDSGVNSESGGNLGVSIRSYIIDYENASAENTS</sequence>
<accession>A0A098EGT8</accession>
<evidence type="ECO:0000313" key="2">
    <source>
        <dbReference type="Proteomes" id="UP000055047"/>
    </source>
</evidence>
<dbReference type="AlphaFoldDB" id="A0A098EGT8"/>
<dbReference type="Proteomes" id="UP000055047">
    <property type="component" value="Unassembled WGS sequence"/>
</dbReference>